<feature type="region of interest" description="Disordered" evidence="1">
    <location>
        <begin position="142"/>
        <end position="161"/>
    </location>
</feature>
<evidence type="ECO:0000313" key="4">
    <source>
        <dbReference type="EMBL" id="MBB4778104.1"/>
    </source>
</evidence>
<dbReference type="AlphaFoldDB" id="A0A7W7IJ70"/>
<dbReference type="Proteomes" id="UP000549343">
    <property type="component" value="Unassembled WGS sequence"/>
</dbReference>
<dbReference type="InterPro" id="IPR021385">
    <property type="entry name" value="DUF3017"/>
</dbReference>
<gene>
    <name evidence="4" type="ORF">F4557_006522</name>
    <name evidence="3" type="ORF">GCM10009546_71090</name>
</gene>
<keyword evidence="2" id="KW-1133">Transmembrane helix</keyword>
<evidence type="ECO:0000313" key="5">
    <source>
        <dbReference type="Proteomes" id="UP000549343"/>
    </source>
</evidence>
<sequence length="161" mass="16983">MSTQVHRRRRKAPRGRGAAPRWLAQLPYLIVLSGVGAGLTLCAFNYFRKGAGLMAAALLIGALARLLLPESQLGPLAVRSRSIDCWTLVILGEMVAFVSLSVPPMHKTGLILAGAFGVLILLVLLARTVRLLVGGRRAGPPGDRVVPGEGGHGPPQSRGQV</sequence>
<evidence type="ECO:0000313" key="6">
    <source>
        <dbReference type="Proteomes" id="UP001501427"/>
    </source>
</evidence>
<organism evidence="4 5">
    <name type="scientific">Actinomadura livida</name>
    <dbReference type="NCBI Taxonomy" id="79909"/>
    <lineage>
        <taxon>Bacteria</taxon>
        <taxon>Bacillati</taxon>
        <taxon>Actinomycetota</taxon>
        <taxon>Actinomycetes</taxon>
        <taxon>Streptosporangiales</taxon>
        <taxon>Thermomonosporaceae</taxon>
        <taxon>Actinomadura</taxon>
    </lineage>
</organism>
<dbReference type="Proteomes" id="UP001501427">
    <property type="component" value="Unassembled WGS sequence"/>
</dbReference>
<accession>A0A7W7IJ70</accession>
<evidence type="ECO:0000256" key="2">
    <source>
        <dbReference type="SAM" id="Phobius"/>
    </source>
</evidence>
<proteinExistence type="predicted"/>
<reference evidence="4 5" key="2">
    <citation type="submission" date="2020-08" db="EMBL/GenBank/DDBJ databases">
        <title>Sequencing the genomes of 1000 actinobacteria strains.</title>
        <authorList>
            <person name="Klenk H.-P."/>
        </authorList>
    </citation>
    <scope>NUCLEOTIDE SEQUENCE [LARGE SCALE GENOMIC DNA]</scope>
    <source>
        <strain evidence="4 5">DSM 44772</strain>
    </source>
</reference>
<keyword evidence="2" id="KW-0812">Transmembrane</keyword>
<comment type="caution">
    <text evidence="4">The sequence shown here is derived from an EMBL/GenBank/DDBJ whole genome shotgun (WGS) entry which is preliminary data.</text>
</comment>
<reference evidence="3 6" key="1">
    <citation type="journal article" date="2019" name="Int. J. Syst. Evol. Microbiol.">
        <title>The Global Catalogue of Microorganisms (GCM) 10K type strain sequencing project: providing services to taxonomists for standard genome sequencing and annotation.</title>
        <authorList>
            <consortium name="The Broad Institute Genomics Platform"/>
            <consortium name="The Broad Institute Genome Sequencing Center for Infectious Disease"/>
            <person name="Wu L."/>
            <person name="Ma J."/>
        </authorList>
    </citation>
    <scope>NUCLEOTIDE SEQUENCE [LARGE SCALE GENOMIC DNA]</scope>
    <source>
        <strain evidence="3 6">JCM 10667</strain>
    </source>
</reference>
<dbReference type="Pfam" id="PF11222">
    <property type="entry name" value="DUF3017"/>
    <property type="match status" value="1"/>
</dbReference>
<evidence type="ECO:0000313" key="3">
    <source>
        <dbReference type="EMBL" id="GAA0598905.1"/>
    </source>
</evidence>
<dbReference type="EMBL" id="JACHMV010000001">
    <property type="protein sequence ID" value="MBB4778104.1"/>
    <property type="molecule type" value="Genomic_DNA"/>
</dbReference>
<evidence type="ECO:0008006" key="7">
    <source>
        <dbReference type="Google" id="ProtNLM"/>
    </source>
</evidence>
<feature type="transmembrane region" description="Helical" evidence="2">
    <location>
        <begin position="53"/>
        <end position="71"/>
    </location>
</feature>
<dbReference type="RefSeq" id="WP_184888989.1">
    <property type="nucleotide sequence ID" value="NZ_BAAAHD010000094.1"/>
</dbReference>
<feature type="transmembrane region" description="Helical" evidence="2">
    <location>
        <begin position="83"/>
        <end position="102"/>
    </location>
</feature>
<evidence type="ECO:0000256" key="1">
    <source>
        <dbReference type="SAM" id="MobiDB-lite"/>
    </source>
</evidence>
<feature type="transmembrane region" description="Helical" evidence="2">
    <location>
        <begin position="108"/>
        <end position="126"/>
    </location>
</feature>
<keyword evidence="2" id="KW-0472">Membrane</keyword>
<protein>
    <recommendedName>
        <fullName evidence="7">DUF3017 domain-containing protein</fullName>
    </recommendedName>
</protein>
<name>A0A7W7IJ70_9ACTN</name>
<reference evidence="3" key="3">
    <citation type="submission" date="2023-12" db="EMBL/GenBank/DDBJ databases">
        <authorList>
            <person name="Sun Q."/>
            <person name="Inoue M."/>
        </authorList>
    </citation>
    <scope>NUCLEOTIDE SEQUENCE</scope>
    <source>
        <strain evidence="3">JCM 10667</strain>
    </source>
</reference>
<dbReference type="EMBL" id="BAAAHD010000094">
    <property type="protein sequence ID" value="GAA0598905.1"/>
    <property type="molecule type" value="Genomic_DNA"/>
</dbReference>
<keyword evidence="6" id="KW-1185">Reference proteome</keyword>
<feature type="transmembrane region" description="Helical" evidence="2">
    <location>
        <begin position="21"/>
        <end position="47"/>
    </location>
</feature>